<feature type="compositionally biased region" description="Polar residues" evidence="1">
    <location>
        <begin position="96"/>
        <end position="105"/>
    </location>
</feature>
<gene>
    <name evidence="2" type="ORF">JCGZ_13109</name>
</gene>
<name>A0A067KL68_JATCU</name>
<reference evidence="2 3" key="1">
    <citation type="journal article" date="2014" name="PLoS ONE">
        <title>Global Analysis of Gene Expression Profiles in Physic Nut (Jatropha curcas L.) Seedlings Exposed to Salt Stress.</title>
        <authorList>
            <person name="Zhang L."/>
            <person name="Zhang C."/>
            <person name="Wu P."/>
            <person name="Chen Y."/>
            <person name="Li M."/>
            <person name="Jiang H."/>
            <person name="Wu G."/>
        </authorList>
    </citation>
    <scope>NUCLEOTIDE SEQUENCE [LARGE SCALE GENOMIC DNA]</scope>
    <source>
        <strain evidence="3">cv. GZQX0401</strain>
        <tissue evidence="2">Young leaves</tissue>
    </source>
</reference>
<feature type="compositionally biased region" description="Basic and acidic residues" evidence="1">
    <location>
        <begin position="83"/>
        <end position="94"/>
    </location>
</feature>
<evidence type="ECO:0000256" key="1">
    <source>
        <dbReference type="SAM" id="MobiDB-lite"/>
    </source>
</evidence>
<feature type="region of interest" description="Disordered" evidence="1">
    <location>
        <begin position="47"/>
        <end position="105"/>
    </location>
</feature>
<sequence>MRATAPYPPSPSVSGHCSTRARWRSVCLASVNVIPTSLLADRTCSGAYGAVPSTASPPSRSGDSRRFRQPQREARVPFTSSPQRDHFSSIDHRNGAQMTKSPRRR</sequence>
<keyword evidence="3" id="KW-1185">Reference proteome</keyword>
<evidence type="ECO:0000313" key="3">
    <source>
        <dbReference type="Proteomes" id="UP000027138"/>
    </source>
</evidence>
<feature type="compositionally biased region" description="Basic and acidic residues" evidence="1">
    <location>
        <begin position="62"/>
        <end position="75"/>
    </location>
</feature>
<accession>A0A067KL68</accession>
<dbReference type="EMBL" id="KK914578">
    <property type="protein sequence ID" value="KDP32559.1"/>
    <property type="molecule type" value="Genomic_DNA"/>
</dbReference>
<protein>
    <submittedName>
        <fullName evidence="2">Uncharacterized protein</fullName>
    </submittedName>
</protein>
<dbReference type="Proteomes" id="UP000027138">
    <property type="component" value="Unassembled WGS sequence"/>
</dbReference>
<proteinExistence type="predicted"/>
<dbReference type="AlphaFoldDB" id="A0A067KL68"/>
<evidence type="ECO:0000313" key="2">
    <source>
        <dbReference type="EMBL" id="KDP32559.1"/>
    </source>
</evidence>
<organism evidence="2 3">
    <name type="scientific">Jatropha curcas</name>
    <name type="common">Barbados nut</name>
    <dbReference type="NCBI Taxonomy" id="180498"/>
    <lineage>
        <taxon>Eukaryota</taxon>
        <taxon>Viridiplantae</taxon>
        <taxon>Streptophyta</taxon>
        <taxon>Embryophyta</taxon>
        <taxon>Tracheophyta</taxon>
        <taxon>Spermatophyta</taxon>
        <taxon>Magnoliopsida</taxon>
        <taxon>eudicotyledons</taxon>
        <taxon>Gunneridae</taxon>
        <taxon>Pentapetalae</taxon>
        <taxon>rosids</taxon>
        <taxon>fabids</taxon>
        <taxon>Malpighiales</taxon>
        <taxon>Euphorbiaceae</taxon>
        <taxon>Crotonoideae</taxon>
        <taxon>Jatropheae</taxon>
        <taxon>Jatropha</taxon>
    </lineage>
</organism>